<dbReference type="AlphaFoldDB" id="A0A256G1J2"/>
<evidence type="ECO:0000313" key="1">
    <source>
        <dbReference type="EMBL" id="OYR20967.1"/>
    </source>
</evidence>
<keyword evidence="2" id="KW-1185">Reference proteome</keyword>
<accession>A0A256G1J2</accession>
<protein>
    <submittedName>
        <fullName evidence="1">Uncharacterized protein</fullName>
    </submittedName>
</protein>
<gene>
    <name evidence="1" type="ORF">CEV34_5170</name>
</gene>
<dbReference type="EMBL" id="NNRM01000049">
    <property type="protein sequence ID" value="OYR20967.1"/>
    <property type="molecule type" value="Genomic_DNA"/>
</dbReference>
<organism evidence="1 2">
    <name type="scientific">Brucella pseudogrignonensis</name>
    <dbReference type="NCBI Taxonomy" id="419475"/>
    <lineage>
        <taxon>Bacteria</taxon>
        <taxon>Pseudomonadati</taxon>
        <taxon>Pseudomonadota</taxon>
        <taxon>Alphaproteobacteria</taxon>
        <taxon>Hyphomicrobiales</taxon>
        <taxon>Brucellaceae</taxon>
        <taxon>Brucella/Ochrobactrum group</taxon>
        <taxon>Brucella</taxon>
    </lineage>
</organism>
<sequence>MRSASFPPMRREAGFLLRFHFCQGGTGFRIKQDYSSKASGPEFQKRSRWAE</sequence>
<evidence type="ECO:0000313" key="2">
    <source>
        <dbReference type="Proteomes" id="UP000216188"/>
    </source>
</evidence>
<proteinExistence type="predicted"/>
<dbReference type="Proteomes" id="UP000216188">
    <property type="component" value="Unassembled WGS sequence"/>
</dbReference>
<comment type="caution">
    <text evidence="1">The sequence shown here is derived from an EMBL/GenBank/DDBJ whole genome shotgun (WGS) entry which is preliminary data.</text>
</comment>
<reference evidence="1 2" key="1">
    <citation type="submission" date="2017-07" db="EMBL/GenBank/DDBJ databases">
        <title>Phylogenetic study on the rhizospheric bacterium Ochrobactrum sp. A44.</title>
        <authorList>
            <person name="Krzyzanowska D.M."/>
            <person name="Ossowicki A."/>
            <person name="Rajewska M."/>
            <person name="Maciag T."/>
            <person name="Kaczynski Z."/>
            <person name="Czerwicka M."/>
            <person name="Jafra S."/>
        </authorList>
    </citation>
    <scope>NUCLEOTIDE SEQUENCE [LARGE SCALE GENOMIC DNA]</scope>
    <source>
        <strain evidence="1 2">CCUG 30717</strain>
    </source>
</reference>
<name>A0A256G1J2_9HYPH</name>